<comment type="caution">
    <text evidence="1">The sequence shown here is derived from an EMBL/GenBank/DDBJ whole genome shotgun (WGS) entry which is preliminary data.</text>
</comment>
<evidence type="ECO:0000313" key="2">
    <source>
        <dbReference type="Proteomes" id="UP000660885"/>
    </source>
</evidence>
<reference evidence="1 2" key="1">
    <citation type="submission" date="2021-01" db="EMBL/GenBank/DDBJ databases">
        <title>Belnapia mucosa sp. nov. and Belnapia arida sp. nov., isolated from the Tabernas Desert (Almeria, Spain).</title>
        <authorList>
            <person name="Molina-Menor E."/>
            <person name="Vidal-Verdu A."/>
            <person name="Calonge A."/>
            <person name="Satari L."/>
            <person name="Pereto J."/>
            <person name="Porcar M."/>
        </authorList>
    </citation>
    <scope>NUCLEOTIDE SEQUENCE [LARGE SCALE GENOMIC DNA]</scope>
    <source>
        <strain evidence="1 2">T18</strain>
    </source>
</reference>
<accession>A0ABS1UBM7</accession>
<protein>
    <submittedName>
        <fullName evidence="1">Uncharacterized protein</fullName>
    </submittedName>
</protein>
<name>A0ABS1UBM7_9PROT</name>
<sequence>MKPIEARVVRLERAGGTGWEAFRHLPLAEWPDAALWAFLGLPESTSNAELQRIADTAPEVKETRA</sequence>
<gene>
    <name evidence="1" type="ORF">JMJ56_29400</name>
</gene>
<dbReference type="RefSeq" id="WP_202835309.1">
    <property type="nucleotide sequence ID" value="NZ_JAETWB010000047.1"/>
</dbReference>
<keyword evidence="2" id="KW-1185">Reference proteome</keyword>
<dbReference type="Proteomes" id="UP000660885">
    <property type="component" value="Unassembled WGS sequence"/>
</dbReference>
<organism evidence="1 2">
    <name type="scientific">Belnapia arida</name>
    <dbReference type="NCBI Taxonomy" id="2804533"/>
    <lineage>
        <taxon>Bacteria</taxon>
        <taxon>Pseudomonadati</taxon>
        <taxon>Pseudomonadota</taxon>
        <taxon>Alphaproteobacteria</taxon>
        <taxon>Acetobacterales</taxon>
        <taxon>Roseomonadaceae</taxon>
        <taxon>Belnapia</taxon>
    </lineage>
</organism>
<proteinExistence type="predicted"/>
<dbReference type="EMBL" id="JAETWB010000047">
    <property type="protein sequence ID" value="MBL6082097.1"/>
    <property type="molecule type" value="Genomic_DNA"/>
</dbReference>
<evidence type="ECO:0000313" key="1">
    <source>
        <dbReference type="EMBL" id="MBL6082097.1"/>
    </source>
</evidence>